<reference evidence="2" key="1">
    <citation type="submission" date="2020-02" db="EMBL/GenBank/DDBJ databases">
        <authorList>
            <person name="Meier V. D."/>
        </authorList>
    </citation>
    <scope>NUCLEOTIDE SEQUENCE</scope>
    <source>
        <strain evidence="2">AVDCRST_MAG63</strain>
    </source>
</reference>
<dbReference type="Pfam" id="PF02620">
    <property type="entry name" value="YceD"/>
    <property type="match status" value="1"/>
</dbReference>
<feature type="compositionally biased region" description="Basic and acidic residues" evidence="1">
    <location>
        <begin position="204"/>
        <end position="214"/>
    </location>
</feature>
<organism evidence="2">
    <name type="scientific">uncultured Armatimonadetes bacterium</name>
    <dbReference type="NCBI Taxonomy" id="157466"/>
    <lineage>
        <taxon>Bacteria</taxon>
        <taxon>Bacillati</taxon>
        <taxon>Armatimonadota</taxon>
        <taxon>environmental samples</taxon>
    </lineage>
</organism>
<feature type="compositionally biased region" description="Basic and acidic residues" evidence="1">
    <location>
        <begin position="11"/>
        <end position="23"/>
    </location>
</feature>
<feature type="region of interest" description="Disordered" evidence="1">
    <location>
        <begin position="189"/>
        <end position="231"/>
    </location>
</feature>
<evidence type="ECO:0000313" key="2">
    <source>
        <dbReference type="EMBL" id="CAA9286330.1"/>
    </source>
</evidence>
<accession>A0A6J4JSD1</accession>
<gene>
    <name evidence="2" type="ORF">AVDCRST_MAG63-4014</name>
</gene>
<feature type="region of interest" description="Disordered" evidence="1">
    <location>
        <begin position="1"/>
        <end position="46"/>
    </location>
</feature>
<protein>
    <recommendedName>
        <fullName evidence="3">DUF177 domain-containing protein</fullName>
    </recommendedName>
</protein>
<dbReference type="AlphaFoldDB" id="A0A6J4JSD1"/>
<sequence length="231" mass="24609">MGTEQPGNGRGAEKASRFAYHGDEPEEGGVRSVGSSPRGVAGAPGPAERLLDISELARTLGMRYTHRFHIPPYPEKDIDYAGPLEGEVTLTNTGALLLLRGHVAADLALECGRCLARTVQPVEAELEEEFDLVTAHNAFHQEEVQAVDEDSPASVIKGNVLDLGDLLRQNLLLAAPLQPLCSEECPGIPLNEESAAAGDSGAGRGDDNPLRRLADLLAAQRGDDDTKSEER</sequence>
<feature type="compositionally biased region" description="Basic and acidic residues" evidence="1">
    <location>
        <begin position="221"/>
        <end position="231"/>
    </location>
</feature>
<evidence type="ECO:0008006" key="3">
    <source>
        <dbReference type="Google" id="ProtNLM"/>
    </source>
</evidence>
<name>A0A6J4JSD1_9BACT</name>
<dbReference type="InterPro" id="IPR003772">
    <property type="entry name" value="YceD"/>
</dbReference>
<feature type="compositionally biased region" description="Low complexity" evidence="1">
    <location>
        <begin position="30"/>
        <end position="43"/>
    </location>
</feature>
<dbReference type="EMBL" id="CADCTO010000545">
    <property type="protein sequence ID" value="CAA9286330.1"/>
    <property type="molecule type" value="Genomic_DNA"/>
</dbReference>
<evidence type="ECO:0000256" key="1">
    <source>
        <dbReference type="SAM" id="MobiDB-lite"/>
    </source>
</evidence>
<proteinExistence type="predicted"/>